<keyword evidence="3" id="KW-0804">Transcription</keyword>
<reference evidence="9 10" key="1">
    <citation type="submission" date="2018-08" db="EMBL/GenBank/DDBJ databases">
        <title>A genome reference for cultivated species of the human gut microbiota.</title>
        <authorList>
            <person name="Zou Y."/>
            <person name="Xue W."/>
            <person name="Luo G."/>
        </authorList>
    </citation>
    <scope>NUCLEOTIDE SEQUENCE [LARGE SCALE GENOMIC DNA]</scope>
    <source>
        <strain evidence="7 9">AF19-16AC</strain>
        <strain evidence="8 10">AM12-54</strain>
    </source>
</reference>
<evidence type="ECO:0000313" key="7">
    <source>
        <dbReference type="EMBL" id="RGT41283.1"/>
    </source>
</evidence>
<dbReference type="EMBL" id="JAAIRY010000001">
    <property type="protein sequence ID" value="NSI63910.1"/>
    <property type="molecule type" value="Genomic_DNA"/>
</dbReference>
<dbReference type="STRING" id="33038.GCA_900067245_00420"/>
<evidence type="ECO:0000313" key="8">
    <source>
        <dbReference type="EMBL" id="RHJ14138.1"/>
    </source>
</evidence>
<keyword evidence="1" id="KW-0805">Transcription regulation</keyword>
<dbReference type="PANTHER" id="PTHR43280:SF2">
    <property type="entry name" value="HTH-TYPE TRANSCRIPTIONAL REGULATOR EXSA"/>
    <property type="match status" value="1"/>
</dbReference>
<dbReference type="PANTHER" id="PTHR43280">
    <property type="entry name" value="ARAC-FAMILY TRANSCRIPTIONAL REGULATOR"/>
    <property type="match status" value="1"/>
</dbReference>
<evidence type="ECO:0000256" key="2">
    <source>
        <dbReference type="ARBA" id="ARBA00023125"/>
    </source>
</evidence>
<evidence type="ECO:0000259" key="4">
    <source>
        <dbReference type="PROSITE" id="PS01124"/>
    </source>
</evidence>
<reference evidence="5" key="3">
    <citation type="submission" date="2020-02" db="EMBL/GenBank/DDBJ databases">
        <authorList>
            <person name="Littmann E."/>
            <person name="Sorbara M."/>
        </authorList>
    </citation>
    <scope>NUCLEOTIDE SEQUENCE</scope>
    <source>
        <strain evidence="6">MSK.11.9</strain>
        <strain evidence="5">MSK.15.32</strain>
    </source>
</reference>
<dbReference type="PROSITE" id="PS00041">
    <property type="entry name" value="HTH_ARAC_FAMILY_1"/>
    <property type="match status" value="1"/>
</dbReference>
<evidence type="ECO:0000313" key="10">
    <source>
        <dbReference type="Proteomes" id="UP000283992"/>
    </source>
</evidence>
<evidence type="ECO:0000313" key="6">
    <source>
        <dbReference type="EMBL" id="NSI63910.1"/>
    </source>
</evidence>
<dbReference type="SUPFAM" id="SSF46689">
    <property type="entry name" value="Homeodomain-like"/>
    <property type="match status" value="2"/>
</dbReference>
<dbReference type="Proteomes" id="UP000283834">
    <property type="component" value="Unassembled WGS sequence"/>
</dbReference>
<dbReference type="PRINTS" id="PR00032">
    <property type="entry name" value="HTHARAC"/>
</dbReference>
<dbReference type="Gene3D" id="2.60.120.280">
    <property type="entry name" value="Regulatory protein AraC"/>
    <property type="match status" value="1"/>
</dbReference>
<dbReference type="AlphaFoldDB" id="A0A2N5P7E2"/>
<dbReference type="RefSeq" id="WP_009243895.1">
    <property type="nucleotide sequence ID" value="NZ_CP070036.1"/>
</dbReference>
<dbReference type="EMBL" id="QRWQ01000002">
    <property type="protein sequence ID" value="RGT41283.1"/>
    <property type="molecule type" value="Genomic_DNA"/>
</dbReference>
<sequence length="285" mass="32832">MGKGKKSVEQTYKYSYKVGDNLLSSLSVYNVGYQQCGPEQQWGPGIRDHYCIHHIISGKGTYVADKKVYHLGEGDSFILYPDTEVKYYADPDDPWEYAWAGFMGTDAAVMVRATDFARKRPVIGRDKIPGDLIWRQLEQIYQVRGTTYEAAAAMTGALYTMLSVFIHYAEKEEKKDDLRQVYVERAKDYIASSYSYPITVEDVADYTGISRSYLFRAFQAYQKQSPKEYLTEYRIRQACHLLRETGLSVASIAYSVGFEDNLYFSKAFKKKMQMSPSQYRNNHMP</sequence>
<dbReference type="Proteomes" id="UP001296581">
    <property type="component" value="Unassembled WGS sequence"/>
</dbReference>
<dbReference type="GO" id="GO:0043565">
    <property type="term" value="F:sequence-specific DNA binding"/>
    <property type="evidence" value="ECO:0007669"/>
    <property type="project" value="InterPro"/>
</dbReference>
<gene>
    <name evidence="8" type="ORF">DW142_06465</name>
    <name evidence="7" type="ORF">DWX36_03095</name>
    <name evidence="6" type="ORF">G4981_01105</name>
    <name evidence="5" type="ORF">G4993_01400</name>
</gene>
<dbReference type="CDD" id="cd06986">
    <property type="entry name" value="cupin_MmsR-like_N"/>
    <property type="match status" value="1"/>
</dbReference>
<dbReference type="SUPFAM" id="SSF51215">
    <property type="entry name" value="Regulatory protein AraC"/>
    <property type="match status" value="1"/>
</dbReference>
<dbReference type="Proteomes" id="UP000283992">
    <property type="component" value="Unassembled WGS sequence"/>
</dbReference>
<dbReference type="Proteomes" id="UP001296580">
    <property type="component" value="Unassembled WGS sequence"/>
</dbReference>
<dbReference type="InterPro" id="IPR037923">
    <property type="entry name" value="HTH-like"/>
</dbReference>
<evidence type="ECO:0000256" key="1">
    <source>
        <dbReference type="ARBA" id="ARBA00023015"/>
    </source>
</evidence>
<dbReference type="EMBL" id="JAAIRV010000002">
    <property type="protein sequence ID" value="NSI57064.1"/>
    <property type="molecule type" value="Genomic_DNA"/>
</dbReference>
<name>A0A2N5P7E2_MEDGN</name>
<dbReference type="Pfam" id="PF02311">
    <property type="entry name" value="AraC_binding"/>
    <property type="match status" value="1"/>
</dbReference>
<evidence type="ECO:0000313" key="9">
    <source>
        <dbReference type="Proteomes" id="UP000283834"/>
    </source>
</evidence>
<evidence type="ECO:0000313" key="5">
    <source>
        <dbReference type="EMBL" id="NSI57064.1"/>
    </source>
</evidence>
<comment type="caution">
    <text evidence="7">The sequence shown here is derived from an EMBL/GenBank/DDBJ whole genome shotgun (WGS) entry which is preliminary data.</text>
</comment>
<dbReference type="InterPro" id="IPR020449">
    <property type="entry name" value="Tscrpt_reg_AraC-type_HTH"/>
</dbReference>
<dbReference type="InterPro" id="IPR018062">
    <property type="entry name" value="HTH_AraC-typ_CS"/>
</dbReference>
<dbReference type="InterPro" id="IPR009057">
    <property type="entry name" value="Homeodomain-like_sf"/>
</dbReference>
<dbReference type="SMART" id="SM00342">
    <property type="entry name" value="HTH_ARAC"/>
    <property type="match status" value="1"/>
</dbReference>
<feature type="domain" description="HTH araC/xylS-type" evidence="4">
    <location>
        <begin position="184"/>
        <end position="282"/>
    </location>
</feature>
<evidence type="ECO:0000256" key="3">
    <source>
        <dbReference type="ARBA" id="ARBA00023163"/>
    </source>
</evidence>
<dbReference type="InterPro" id="IPR018060">
    <property type="entry name" value="HTH_AraC"/>
</dbReference>
<proteinExistence type="predicted"/>
<dbReference type="Pfam" id="PF12833">
    <property type="entry name" value="HTH_18"/>
    <property type="match status" value="1"/>
</dbReference>
<dbReference type="EMBL" id="QRLN01000006">
    <property type="protein sequence ID" value="RHJ14138.1"/>
    <property type="molecule type" value="Genomic_DNA"/>
</dbReference>
<accession>A0A2N5P7E2</accession>
<keyword evidence="2" id="KW-0238">DNA-binding</keyword>
<dbReference type="InterPro" id="IPR003313">
    <property type="entry name" value="AraC-bd"/>
</dbReference>
<dbReference type="PROSITE" id="PS01124">
    <property type="entry name" value="HTH_ARAC_FAMILY_2"/>
    <property type="match status" value="1"/>
</dbReference>
<protein>
    <submittedName>
        <fullName evidence="7">AraC family transcriptional regulator</fullName>
    </submittedName>
</protein>
<dbReference type="Gene3D" id="1.10.10.60">
    <property type="entry name" value="Homeodomain-like"/>
    <property type="match status" value="2"/>
</dbReference>
<organism evidence="7 9">
    <name type="scientific">Mediterraneibacter gnavus</name>
    <name type="common">Ruminococcus gnavus</name>
    <dbReference type="NCBI Taxonomy" id="33038"/>
    <lineage>
        <taxon>Bacteria</taxon>
        <taxon>Bacillati</taxon>
        <taxon>Bacillota</taxon>
        <taxon>Clostridia</taxon>
        <taxon>Lachnospirales</taxon>
        <taxon>Lachnospiraceae</taxon>
        <taxon>Mediterraneibacter</taxon>
    </lineage>
</organism>
<dbReference type="GO" id="GO:0003700">
    <property type="term" value="F:DNA-binding transcription factor activity"/>
    <property type="evidence" value="ECO:0007669"/>
    <property type="project" value="InterPro"/>
</dbReference>
<reference evidence="5" key="2">
    <citation type="journal article" date="2020" name="Cell Host Microbe">
        <title>Functional and Genomic Variation between Human-Derived Isolates of Lachnospiraceae Reveals Inter- and Intra-Species Diversity.</title>
        <authorList>
            <person name="Sorbara M.T."/>
            <person name="Littmann E.R."/>
            <person name="Fontana E."/>
            <person name="Moody T.U."/>
            <person name="Kohout C.E."/>
            <person name="Gjonbalaj M."/>
            <person name="Eaton V."/>
            <person name="Seok R."/>
            <person name="Leiner I.M."/>
            <person name="Pamer E.G."/>
        </authorList>
    </citation>
    <scope>NUCLEOTIDE SEQUENCE</scope>
    <source>
        <strain evidence="6">MSK.11.9</strain>
        <strain evidence="5">MSK.15.32</strain>
    </source>
</reference>